<evidence type="ECO:0000256" key="1">
    <source>
        <dbReference type="ARBA" id="ARBA00023125"/>
    </source>
</evidence>
<dbReference type="GeneID" id="83056283"/>
<dbReference type="Proteomes" id="UP000093044">
    <property type="component" value="Chromosome"/>
</dbReference>
<dbReference type="PROSITE" id="PS01081">
    <property type="entry name" value="HTH_TETR_1"/>
    <property type="match status" value="1"/>
</dbReference>
<feature type="DNA-binding region" description="H-T-H motif" evidence="2">
    <location>
        <begin position="32"/>
        <end position="51"/>
    </location>
</feature>
<dbReference type="InterPro" id="IPR036271">
    <property type="entry name" value="Tet_transcr_reg_TetR-rel_C_sf"/>
</dbReference>
<proteinExistence type="predicted"/>
<evidence type="ECO:0000256" key="2">
    <source>
        <dbReference type="PROSITE-ProRule" id="PRU00335"/>
    </source>
</evidence>
<keyword evidence="1 2" id="KW-0238">DNA-binding</keyword>
<dbReference type="InterPro" id="IPR050624">
    <property type="entry name" value="HTH-type_Tx_Regulator"/>
</dbReference>
<dbReference type="InterPro" id="IPR023772">
    <property type="entry name" value="DNA-bd_HTH_TetR-type_CS"/>
</dbReference>
<dbReference type="SUPFAM" id="SSF48498">
    <property type="entry name" value="Tetracyclin repressor-like, C-terminal domain"/>
    <property type="match status" value="1"/>
</dbReference>
<dbReference type="GO" id="GO:0003677">
    <property type="term" value="F:DNA binding"/>
    <property type="evidence" value="ECO:0007669"/>
    <property type="project" value="UniProtKB-UniRule"/>
</dbReference>
<dbReference type="KEGG" id="cpor:BED41_00260"/>
<dbReference type="AlphaFoldDB" id="A0A1B2I127"/>
<accession>A0A1B2I127</accession>
<dbReference type="PANTHER" id="PTHR43479">
    <property type="entry name" value="ACREF/ENVCD OPERON REPRESSOR-RELATED"/>
    <property type="match status" value="1"/>
</dbReference>
<dbReference type="RefSeq" id="WP_066741578.1">
    <property type="nucleotide sequence ID" value="NZ_CP016757.1"/>
</dbReference>
<dbReference type="EMBL" id="CP016757">
    <property type="protein sequence ID" value="ANZ43676.1"/>
    <property type="molecule type" value="Genomic_DNA"/>
</dbReference>
<gene>
    <name evidence="4" type="ORF">BED41_00260</name>
</gene>
<dbReference type="SUPFAM" id="SSF46689">
    <property type="entry name" value="Homeodomain-like"/>
    <property type="match status" value="1"/>
</dbReference>
<feature type="domain" description="HTH tetR-type" evidence="3">
    <location>
        <begin position="9"/>
        <end position="69"/>
    </location>
</feature>
<dbReference type="InterPro" id="IPR001647">
    <property type="entry name" value="HTH_TetR"/>
</dbReference>
<protein>
    <recommendedName>
        <fullName evidence="3">HTH tetR-type domain-containing protein</fullName>
    </recommendedName>
</protein>
<evidence type="ECO:0000313" key="4">
    <source>
        <dbReference type="EMBL" id="ANZ43676.1"/>
    </source>
</evidence>
<dbReference type="Gene3D" id="1.10.357.10">
    <property type="entry name" value="Tetracycline Repressor, domain 2"/>
    <property type="match status" value="1"/>
</dbReference>
<keyword evidence="5" id="KW-1185">Reference proteome</keyword>
<dbReference type="Pfam" id="PF00440">
    <property type="entry name" value="TetR_N"/>
    <property type="match status" value="1"/>
</dbReference>
<dbReference type="PROSITE" id="PS50977">
    <property type="entry name" value="HTH_TETR_2"/>
    <property type="match status" value="1"/>
</dbReference>
<evidence type="ECO:0000313" key="5">
    <source>
        <dbReference type="Proteomes" id="UP000093044"/>
    </source>
</evidence>
<dbReference type="STRING" id="1197717.BED41_00260"/>
<dbReference type="PRINTS" id="PR00455">
    <property type="entry name" value="HTHTETR"/>
</dbReference>
<evidence type="ECO:0000259" key="3">
    <source>
        <dbReference type="PROSITE" id="PS50977"/>
    </source>
</evidence>
<dbReference type="PANTHER" id="PTHR43479:SF11">
    <property type="entry name" value="ACREF_ENVCD OPERON REPRESSOR-RELATED"/>
    <property type="match status" value="1"/>
</dbReference>
<dbReference type="InterPro" id="IPR009057">
    <property type="entry name" value="Homeodomain-like_sf"/>
</dbReference>
<name>A0A1B2I127_9BACT</name>
<sequence length="205" mass="23711">MRRTKEAAENTRKRIMEGALDLFIEKGFSNTSLTEIAHSLGITKGVVYWHFKNKEDILLHIVKRHCEAKIQEAVNALSDPMPEQTLYSFYKKSLNCFTSDERFIRVYNLLSQNHSWPEDLRNRVFDMLHDAGLKERGIVTAHIKKAQEAGAIRVDIEAEKIAVVITSVFNGLYMLQTKNLLPREFFMYDKLIFEPFSQTLASLNL</sequence>
<reference evidence="4" key="1">
    <citation type="submission" date="2016-08" db="EMBL/GenBank/DDBJ databases">
        <title>Complete genome of Cloacibacillus porcorum.</title>
        <authorList>
            <person name="Looft T."/>
            <person name="Bayles D.O."/>
            <person name="Alt D.P."/>
        </authorList>
    </citation>
    <scope>NUCLEOTIDE SEQUENCE [LARGE SCALE GENOMIC DNA]</scope>
    <source>
        <strain evidence="4">CL-84</strain>
    </source>
</reference>
<organism evidence="4 5">
    <name type="scientific">Cloacibacillus porcorum</name>
    <dbReference type="NCBI Taxonomy" id="1197717"/>
    <lineage>
        <taxon>Bacteria</taxon>
        <taxon>Thermotogati</taxon>
        <taxon>Synergistota</taxon>
        <taxon>Synergistia</taxon>
        <taxon>Synergistales</taxon>
        <taxon>Synergistaceae</taxon>
        <taxon>Cloacibacillus</taxon>
    </lineage>
</organism>
<dbReference type="OrthoDB" id="9798857at2"/>